<accession>A0A0P7C3D9</accession>
<dbReference type="InterPro" id="IPR029063">
    <property type="entry name" value="SAM-dependent_MTases_sf"/>
</dbReference>
<dbReference type="NCBIfam" id="NF008725">
    <property type="entry name" value="PRK11727.1"/>
    <property type="match status" value="1"/>
</dbReference>
<dbReference type="GO" id="GO:0052907">
    <property type="term" value="F:23S rRNA (adenine(1618)-N(6))-methyltransferase activity"/>
    <property type="evidence" value="ECO:0007669"/>
    <property type="project" value="UniProtKB-EC"/>
</dbReference>
<evidence type="ECO:0000313" key="7">
    <source>
        <dbReference type="EMBL" id="KPM48798.1"/>
    </source>
</evidence>
<keyword evidence="5 6" id="KW-0949">S-adenosyl-L-methionine</keyword>
<dbReference type="Proteomes" id="UP000050454">
    <property type="component" value="Unassembled WGS sequence"/>
</dbReference>
<comment type="catalytic activity">
    <reaction evidence="6">
        <text>adenosine(1618) in 23S rRNA + S-adenosyl-L-methionine = N(6)-methyladenosine(1618) in 23S rRNA + S-adenosyl-L-homocysteine + H(+)</text>
        <dbReference type="Rhea" id="RHEA:16497"/>
        <dbReference type="Rhea" id="RHEA-COMP:10229"/>
        <dbReference type="Rhea" id="RHEA-COMP:10231"/>
        <dbReference type="ChEBI" id="CHEBI:15378"/>
        <dbReference type="ChEBI" id="CHEBI:57856"/>
        <dbReference type="ChEBI" id="CHEBI:59789"/>
        <dbReference type="ChEBI" id="CHEBI:74411"/>
        <dbReference type="ChEBI" id="CHEBI:74449"/>
        <dbReference type="EC" id="2.1.1.181"/>
    </reaction>
</comment>
<comment type="subcellular location">
    <subcellularLocation>
        <location evidence="6">Cytoplasm</location>
    </subcellularLocation>
</comment>
<protein>
    <recommendedName>
        <fullName evidence="6">Ribosomal RNA large subunit methyltransferase F</fullName>
        <ecNumber evidence="6">2.1.1.181</ecNumber>
    </recommendedName>
    <alternativeName>
        <fullName evidence="6">23S rRNA mA1618 methyltransferase</fullName>
    </alternativeName>
    <alternativeName>
        <fullName evidence="6">rRNA adenine N-6-methyltransferase</fullName>
    </alternativeName>
</protein>
<dbReference type="SUPFAM" id="SSF53335">
    <property type="entry name" value="S-adenosyl-L-methionine-dependent methyltransferases"/>
    <property type="match status" value="1"/>
</dbReference>
<organism evidence="7 8">
    <name type="scientific">Jiulongibacter sediminis</name>
    <dbReference type="NCBI Taxonomy" id="1605367"/>
    <lineage>
        <taxon>Bacteria</taxon>
        <taxon>Pseudomonadati</taxon>
        <taxon>Bacteroidota</taxon>
        <taxon>Cytophagia</taxon>
        <taxon>Cytophagales</taxon>
        <taxon>Leadbetterellaceae</taxon>
        <taxon>Jiulongibacter</taxon>
    </lineage>
</organism>
<sequence length="302" mass="34857">MRHLIRNTRVKWPGVFNFGDMHSANKHRGTYNFKELKKVSPSLTPYVRQKTGGGLTIDFADPKAVKELNKSLLKSYYGLRFWDIPENYLCPPIPGRAEYIHIMADLLEVKQDQKIHCLDIGTGANLIYPIIGVMEYDWQFVAADIDQKAIENTRKIVKENPQLQNKIDLRKQSNPRDIFRGIVKEGEYFDLMFCNPPFYESAKEAEDAAQQKSSNLKTKNTRNFGGRGHELWCPGGEKKFINDIAFQSKFFKDQIKWFSSLVSKKENLKDLYKTLKKNGVAEIKTLPLDLGNKKSRVVVWGY</sequence>
<dbReference type="PIRSF" id="PIRSF029038">
    <property type="entry name" value="Mtase_YbiN_prd"/>
    <property type="match status" value="1"/>
</dbReference>
<evidence type="ECO:0000256" key="1">
    <source>
        <dbReference type="ARBA" id="ARBA00022490"/>
    </source>
</evidence>
<comment type="similarity">
    <text evidence="6">Belongs to the methyltransferase superfamily. METTL16/RlmF family.</text>
</comment>
<evidence type="ECO:0000256" key="4">
    <source>
        <dbReference type="ARBA" id="ARBA00022679"/>
    </source>
</evidence>
<keyword evidence="2 6" id="KW-0698">rRNA processing</keyword>
<comment type="caution">
    <text evidence="7">The sequence shown here is derived from an EMBL/GenBank/DDBJ whole genome shotgun (WGS) entry which is preliminary data.</text>
</comment>
<comment type="function">
    <text evidence="6">Specifically methylates the adenine in position 1618 of 23S rRNA.</text>
</comment>
<dbReference type="Gene3D" id="3.40.50.150">
    <property type="entry name" value="Vaccinia Virus protein VP39"/>
    <property type="match status" value="1"/>
</dbReference>
<dbReference type="EMBL" id="LGTQ01000006">
    <property type="protein sequence ID" value="KPM48798.1"/>
    <property type="molecule type" value="Genomic_DNA"/>
</dbReference>
<dbReference type="GO" id="GO:0005737">
    <property type="term" value="C:cytoplasm"/>
    <property type="evidence" value="ECO:0007669"/>
    <property type="project" value="UniProtKB-SubCell"/>
</dbReference>
<reference evidence="7 8" key="1">
    <citation type="submission" date="2015-07" db="EMBL/GenBank/DDBJ databases">
        <title>The draft genome sequence of Leadbetterella sp. JN14-9.</title>
        <authorList>
            <person name="Liu Y."/>
            <person name="Du J."/>
            <person name="Shao Z."/>
        </authorList>
    </citation>
    <scope>NUCLEOTIDE SEQUENCE [LARGE SCALE GENOMIC DNA]</scope>
    <source>
        <strain evidence="7 8">JN14-9</strain>
    </source>
</reference>
<keyword evidence="1 6" id="KW-0963">Cytoplasm</keyword>
<dbReference type="InterPro" id="IPR010286">
    <property type="entry name" value="METTL16/RlmF"/>
</dbReference>
<dbReference type="GO" id="GO:0070475">
    <property type="term" value="P:rRNA base methylation"/>
    <property type="evidence" value="ECO:0007669"/>
    <property type="project" value="TreeGrafter"/>
</dbReference>
<dbReference type="HAMAP" id="MF_01848">
    <property type="entry name" value="23SrRNA_methyltr_F"/>
    <property type="match status" value="1"/>
</dbReference>
<name>A0A0P7C3D9_9BACT</name>
<dbReference type="AlphaFoldDB" id="A0A0P7C3D9"/>
<dbReference type="PATRIC" id="fig|1605367.3.peg.3283"/>
<dbReference type="CDD" id="cd02440">
    <property type="entry name" value="AdoMet_MTases"/>
    <property type="match status" value="1"/>
</dbReference>
<keyword evidence="8" id="KW-1185">Reference proteome</keyword>
<keyword evidence="4 6" id="KW-0808">Transferase</keyword>
<evidence type="ECO:0000256" key="3">
    <source>
        <dbReference type="ARBA" id="ARBA00022603"/>
    </source>
</evidence>
<evidence type="ECO:0000256" key="6">
    <source>
        <dbReference type="HAMAP-Rule" id="MF_01848"/>
    </source>
</evidence>
<dbReference type="PROSITE" id="PS00092">
    <property type="entry name" value="N6_MTASE"/>
    <property type="match status" value="1"/>
</dbReference>
<dbReference type="PANTHER" id="PTHR13393:SF0">
    <property type="entry name" value="RNA N6-ADENOSINE-METHYLTRANSFERASE METTL16"/>
    <property type="match status" value="1"/>
</dbReference>
<dbReference type="InterPro" id="IPR016909">
    <property type="entry name" value="rRNA_lsu_MeTfrase_F"/>
</dbReference>
<dbReference type="Pfam" id="PF05971">
    <property type="entry name" value="Methyltransf_10"/>
    <property type="match status" value="1"/>
</dbReference>
<evidence type="ECO:0000313" key="8">
    <source>
        <dbReference type="Proteomes" id="UP000050454"/>
    </source>
</evidence>
<dbReference type="EC" id="2.1.1.181" evidence="6"/>
<evidence type="ECO:0000256" key="2">
    <source>
        <dbReference type="ARBA" id="ARBA00022552"/>
    </source>
</evidence>
<proteinExistence type="inferred from homology"/>
<dbReference type="PANTHER" id="PTHR13393">
    <property type="entry name" value="SAM-DEPENDENT METHYLTRANSFERASE"/>
    <property type="match status" value="1"/>
</dbReference>
<dbReference type="GO" id="GO:0003676">
    <property type="term" value="F:nucleic acid binding"/>
    <property type="evidence" value="ECO:0007669"/>
    <property type="project" value="InterPro"/>
</dbReference>
<dbReference type="STRING" id="1605367.AFM12_09485"/>
<dbReference type="InterPro" id="IPR002052">
    <property type="entry name" value="DNA_methylase_N6_adenine_CS"/>
</dbReference>
<evidence type="ECO:0000256" key="5">
    <source>
        <dbReference type="ARBA" id="ARBA00022691"/>
    </source>
</evidence>
<keyword evidence="3 6" id="KW-0489">Methyltransferase</keyword>
<gene>
    <name evidence="6" type="primary">rlmF</name>
    <name evidence="7" type="ORF">AFM12_09485</name>
</gene>